<gene>
    <name evidence="2" type="ordered locus">Daud_1275</name>
</gene>
<dbReference type="PANTHER" id="PTHR35146:SF1">
    <property type="entry name" value="UPF0178 PROTEIN YAII"/>
    <property type="match status" value="1"/>
</dbReference>
<dbReference type="PANTHER" id="PTHR35146">
    <property type="entry name" value="UPF0178 PROTEIN YAII"/>
    <property type="match status" value="1"/>
</dbReference>
<keyword evidence="3" id="KW-1185">Reference proteome</keyword>
<dbReference type="AlphaFoldDB" id="B1I492"/>
<dbReference type="Proteomes" id="UP000008544">
    <property type="component" value="Chromosome"/>
</dbReference>
<evidence type="ECO:0000313" key="2">
    <source>
        <dbReference type="EMBL" id="ACA59786.1"/>
    </source>
</evidence>
<dbReference type="Pfam" id="PF02639">
    <property type="entry name" value="DUF188"/>
    <property type="match status" value="1"/>
</dbReference>
<dbReference type="InterPro" id="IPR003791">
    <property type="entry name" value="UPF0178"/>
</dbReference>
<sequence length="150" mass="16555">MRVKLIIDADACPRGALEICRRLGRAFDVPVWTVASFNHRIESDRHIVVGDAPEETDIAVANATREGDVVVTQDWGLAALVLGRKARAVSPDGRVYRPETVAFLLEERAIKFRFRRGGGRTKGPRRRTAVDDRRLEAALTGILQAGKPGK</sequence>
<organism evidence="2 3">
    <name type="scientific">Desulforudis audaxviator (strain MP104C)</name>
    <dbReference type="NCBI Taxonomy" id="477974"/>
    <lineage>
        <taxon>Bacteria</taxon>
        <taxon>Bacillati</taxon>
        <taxon>Bacillota</taxon>
        <taxon>Clostridia</taxon>
        <taxon>Thermoanaerobacterales</taxon>
        <taxon>Candidatus Desulforudaceae</taxon>
        <taxon>Candidatus Desulforudis</taxon>
    </lineage>
</organism>
<dbReference type="eggNOG" id="COG1671">
    <property type="taxonomic scope" value="Bacteria"/>
</dbReference>
<dbReference type="KEGG" id="dau:Daud_1275"/>
<name>B1I492_DESAP</name>
<evidence type="ECO:0000256" key="1">
    <source>
        <dbReference type="ARBA" id="ARBA00008522"/>
    </source>
</evidence>
<dbReference type="EMBL" id="CP000860">
    <property type="protein sequence ID" value="ACA59786.1"/>
    <property type="molecule type" value="Genomic_DNA"/>
</dbReference>
<comment type="similarity">
    <text evidence="1">Belongs to the UPF0178 family.</text>
</comment>
<dbReference type="HOGENOM" id="CLU_106619_0_0_9"/>
<accession>B1I492</accession>
<protein>
    <submittedName>
        <fullName evidence="2">Uncharacterized protein</fullName>
    </submittedName>
</protein>
<proteinExistence type="inferred from homology"/>
<reference evidence="3" key="1">
    <citation type="submission" date="2007-10" db="EMBL/GenBank/DDBJ databases">
        <title>Complete sequence of chromosome of Desulforudis audaxviator MP104C.</title>
        <authorList>
            <person name="Copeland A."/>
            <person name="Lucas S."/>
            <person name="Lapidus A."/>
            <person name="Barry K."/>
            <person name="Glavina del Rio T."/>
            <person name="Dalin E."/>
            <person name="Tice H."/>
            <person name="Bruce D."/>
            <person name="Pitluck S."/>
            <person name="Lowry S.R."/>
            <person name="Larimer F."/>
            <person name="Land M.L."/>
            <person name="Hauser L."/>
            <person name="Kyrpides N."/>
            <person name="Ivanova N.N."/>
            <person name="Richardson P."/>
        </authorList>
    </citation>
    <scope>NUCLEOTIDE SEQUENCE [LARGE SCALE GENOMIC DNA]</scope>
    <source>
        <strain evidence="3">MP104C</strain>
    </source>
</reference>
<reference evidence="2 3" key="2">
    <citation type="journal article" date="2008" name="Science">
        <title>Environmental genomics reveals a single-species ecosystem deep within Earth.</title>
        <authorList>
            <person name="Chivian D."/>
            <person name="Brodie E.L."/>
            <person name="Alm E.J."/>
            <person name="Culley D.E."/>
            <person name="Dehal P.S."/>
            <person name="Desantis T.Z."/>
            <person name="Gihring T.M."/>
            <person name="Lapidus A."/>
            <person name="Lin L.H."/>
            <person name="Lowry S.R."/>
            <person name="Moser D.P."/>
            <person name="Richardson P.M."/>
            <person name="Southam G."/>
            <person name="Wanger G."/>
            <person name="Pratt L.M."/>
            <person name="Andersen G.L."/>
            <person name="Hazen T.C."/>
            <person name="Brockman F.J."/>
            <person name="Arkin A.P."/>
            <person name="Onstott T.C."/>
        </authorList>
    </citation>
    <scope>NUCLEOTIDE SEQUENCE [LARGE SCALE GENOMIC DNA]</scope>
    <source>
        <strain evidence="2 3">MP104C</strain>
    </source>
</reference>
<evidence type="ECO:0000313" key="3">
    <source>
        <dbReference type="Proteomes" id="UP000008544"/>
    </source>
</evidence>